<evidence type="ECO:0000313" key="1">
    <source>
        <dbReference type="EMBL" id="TNN80682.1"/>
    </source>
</evidence>
<keyword evidence="2" id="KW-1185">Reference proteome</keyword>
<sequence>MEWRLYPNADRCISGWHPTKKDKLVFGHTDGSLSVFQPGSKGQKHVLRPESLEGTDEEDPVSALEWDPLSTDYLLGETQYKQHHQYVVTWSDLNNKHLTRFIHVTYSVTGY</sequence>
<dbReference type="InterPro" id="IPR015943">
    <property type="entry name" value="WD40/YVTN_repeat-like_dom_sf"/>
</dbReference>
<gene>
    <name evidence="1" type="primary">WDR17_0</name>
    <name evidence="1" type="ORF">EYF80_009032</name>
</gene>
<protein>
    <submittedName>
        <fullName evidence="1">WD repeat-containing protein 17</fullName>
    </submittedName>
</protein>
<dbReference type="EMBL" id="SRLO01000052">
    <property type="protein sequence ID" value="TNN80682.1"/>
    <property type="molecule type" value="Genomic_DNA"/>
</dbReference>
<organism evidence="1 2">
    <name type="scientific">Liparis tanakae</name>
    <name type="common">Tanaka's snailfish</name>
    <dbReference type="NCBI Taxonomy" id="230148"/>
    <lineage>
        <taxon>Eukaryota</taxon>
        <taxon>Metazoa</taxon>
        <taxon>Chordata</taxon>
        <taxon>Craniata</taxon>
        <taxon>Vertebrata</taxon>
        <taxon>Euteleostomi</taxon>
        <taxon>Actinopterygii</taxon>
        <taxon>Neopterygii</taxon>
        <taxon>Teleostei</taxon>
        <taxon>Neoteleostei</taxon>
        <taxon>Acanthomorphata</taxon>
        <taxon>Eupercaria</taxon>
        <taxon>Perciformes</taxon>
        <taxon>Cottioidei</taxon>
        <taxon>Cottales</taxon>
        <taxon>Liparidae</taxon>
        <taxon>Liparis</taxon>
    </lineage>
</organism>
<dbReference type="OrthoDB" id="8523302at2759"/>
<dbReference type="Proteomes" id="UP000314294">
    <property type="component" value="Unassembled WGS sequence"/>
</dbReference>
<reference evidence="1 2" key="1">
    <citation type="submission" date="2019-03" db="EMBL/GenBank/DDBJ databases">
        <title>First draft genome of Liparis tanakae, snailfish: a comprehensive survey of snailfish specific genes.</title>
        <authorList>
            <person name="Kim W."/>
            <person name="Song I."/>
            <person name="Jeong J.-H."/>
            <person name="Kim D."/>
            <person name="Kim S."/>
            <person name="Ryu S."/>
            <person name="Song J.Y."/>
            <person name="Lee S.K."/>
        </authorList>
    </citation>
    <scope>NUCLEOTIDE SEQUENCE [LARGE SCALE GENOMIC DNA]</scope>
    <source>
        <tissue evidence="1">Muscle</tissue>
    </source>
</reference>
<dbReference type="Gene3D" id="2.130.10.10">
    <property type="entry name" value="YVTN repeat-like/Quinoprotein amine dehydrogenase"/>
    <property type="match status" value="1"/>
</dbReference>
<dbReference type="PANTHER" id="PTHR44464">
    <property type="entry name" value="WD REPEAT-CONTAINING PROTEIN 17"/>
    <property type="match status" value="1"/>
</dbReference>
<comment type="caution">
    <text evidence="1">The sequence shown here is derived from an EMBL/GenBank/DDBJ whole genome shotgun (WGS) entry which is preliminary data.</text>
</comment>
<evidence type="ECO:0000313" key="2">
    <source>
        <dbReference type="Proteomes" id="UP000314294"/>
    </source>
</evidence>
<proteinExistence type="predicted"/>
<name>A0A4Z2ITQ1_9TELE</name>
<dbReference type="PANTHER" id="PTHR44464:SF1">
    <property type="entry name" value="WD REPEAT-CONTAINING PROTEIN 17"/>
    <property type="match status" value="1"/>
</dbReference>
<dbReference type="AlphaFoldDB" id="A0A4Z2ITQ1"/>
<accession>A0A4Z2ITQ1</accession>